<evidence type="ECO:0000256" key="4">
    <source>
        <dbReference type="ARBA" id="ARBA00037052"/>
    </source>
</evidence>
<reference evidence="9" key="1">
    <citation type="journal article" date="2023" name="Science">
        <title>Genome structures resolve the early diversification of teleost fishes.</title>
        <authorList>
            <person name="Parey E."/>
            <person name="Louis A."/>
            <person name="Montfort J."/>
            <person name="Bouchez O."/>
            <person name="Roques C."/>
            <person name="Iampietro C."/>
            <person name="Lluch J."/>
            <person name="Castinel A."/>
            <person name="Donnadieu C."/>
            <person name="Desvignes T."/>
            <person name="Floi Bucao C."/>
            <person name="Jouanno E."/>
            <person name="Wen M."/>
            <person name="Mejri S."/>
            <person name="Dirks R."/>
            <person name="Jansen H."/>
            <person name="Henkel C."/>
            <person name="Chen W.J."/>
            <person name="Zahm M."/>
            <person name="Cabau C."/>
            <person name="Klopp C."/>
            <person name="Thompson A.W."/>
            <person name="Robinson-Rechavi M."/>
            <person name="Braasch I."/>
            <person name="Lecointre G."/>
            <person name="Bobe J."/>
            <person name="Postlethwait J.H."/>
            <person name="Berthelot C."/>
            <person name="Roest Crollius H."/>
            <person name="Guiguen Y."/>
        </authorList>
    </citation>
    <scope>NUCLEOTIDE SEQUENCE</scope>
    <source>
        <strain evidence="9">WJC10195</strain>
    </source>
</reference>
<dbReference type="SUPFAM" id="SSF52518">
    <property type="entry name" value="Thiamin diphosphate-binding fold (THDP-binding)"/>
    <property type="match status" value="1"/>
</dbReference>
<organism evidence="9 10">
    <name type="scientific">Synaphobranchus kaupii</name>
    <name type="common">Kaup's arrowtooth eel</name>
    <dbReference type="NCBI Taxonomy" id="118154"/>
    <lineage>
        <taxon>Eukaryota</taxon>
        <taxon>Metazoa</taxon>
        <taxon>Chordata</taxon>
        <taxon>Craniata</taxon>
        <taxon>Vertebrata</taxon>
        <taxon>Euteleostomi</taxon>
        <taxon>Actinopterygii</taxon>
        <taxon>Neopterygii</taxon>
        <taxon>Teleostei</taxon>
        <taxon>Anguilliformes</taxon>
        <taxon>Synaphobranchidae</taxon>
        <taxon>Synaphobranchus</taxon>
    </lineage>
</organism>
<keyword evidence="3 7" id="KW-0560">Oxidoreductase</keyword>
<dbReference type="PANTHER" id="PTHR43380">
    <property type="entry name" value="2-OXOISOVALERATE DEHYDROGENASE SUBUNIT ALPHA, MITOCHONDRIAL"/>
    <property type="match status" value="1"/>
</dbReference>
<evidence type="ECO:0000256" key="7">
    <source>
        <dbReference type="RuleBase" id="RU365014"/>
    </source>
</evidence>
<dbReference type="InterPro" id="IPR001017">
    <property type="entry name" value="DH_E1"/>
</dbReference>
<dbReference type="GO" id="GO:0009083">
    <property type="term" value="P:branched-chain amino acid catabolic process"/>
    <property type="evidence" value="ECO:0007669"/>
    <property type="project" value="TreeGrafter"/>
</dbReference>
<comment type="catalytic activity">
    <reaction evidence="6">
        <text>N(6)-[(R)-lipoyl]-L-lysyl-[protein] + 3-methyl-2-oxobutanoate + H(+) = N(6)-[(R)-S(8)-2-methylpropanoyldihydrolipoyl]-L-lysyl-[protein] + CO2</text>
        <dbReference type="Rhea" id="RHEA:13457"/>
        <dbReference type="Rhea" id="RHEA-COMP:10474"/>
        <dbReference type="Rhea" id="RHEA-COMP:10497"/>
        <dbReference type="ChEBI" id="CHEBI:11851"/>
        <dbReference type="ChEBI" id="CHEBI:15378"/>
        <dbReference type="ChEBI" id="CHEBI:16526"/>
        <dbReference type="ChEBI" id="CHEBI:83099"/>
        <dbReference type="ChEBI" id="CHEBI:83142"/>
        <dbReference type="EC" id="1.2.4.4"/>
    </reaction>
    <physiologicalReaction direction="left-to-right" evidence="6">
        <dbReference type="Rhea" id="RHEA:13458"/>
    </physiologicalReaction>
</comment>
<comment type="function">
    <text evidence="7">The branched-chain alpha-keto dehydrogenase complex catalyzes the overall conversion of alpha-keto acids to acyl-CoA and CO(2). It contains multiple copies of three enzymatic components: branched-chain alpha-keto acid decarboxylase (E1), lipoamide acyltransferase (E2) and lipoamide dehydrogenase (E3).</text>
</comment>
<evidence type="ECO:0000259" key="8">
    <source>
        <dbReference type="Pfam" id="PF00676"/>
    </source>
</evidence>
<dbReference type="Proteomes" id="UP001152622">
    <property type="component" value="Chromosome 3"/>
</dbReference>
<dbReference type="InterPro" id="IPR050771">
    <property type="entry name" value="Alpha-ketoacid_DH_E1_comp"/>
</dbReference>
<dbReference type="InterPro" id="IPR029061">
    <property type="entry name" value="THDP-binding"/>
</dbReference>
<dbReference type="EC" id="1.2.4.4" evidence="7"/>
<comment type="caution">
    <text evidence="9">The sequence shown here is derived from an EMBL/GenBank/DDBJ whole genome shotgun (WGS) entry which is preliminary data.</text>
</comment>
<evidence type="ECO:0000256" key="6">
    <source>
        <dbReference type="ARBA" id="ARBA00051764"/>
    </source>
</evidence>
<name>A0A9Q1FVM4_SYNKA</name>
<evidence type="ECO:0000256" key="2">
    <source>
        <dbReference type="ARBA" id="ARBA00022946"/>
    </source>
</evidence>
<comment type="similarity">
    <text evidence="1 7">Belongs to the BCKDHA family.</text>
</comment>
<evidence type="ECO:0000256" key="5">
    <source>
        <dbReference type="ARBA" id="ARBA00047149"/>
    </source>
</evidence>
<keyword evidence="10" id="KW-1185">Reference proteome</keyword>
<sequence>METVRGLRNLCGIGYHLIRQNKGLRDSSKLFQYRTFRVNGALPQQHVPESPQFPGISAEFTNRLEFVEPDVTSGIPVYRVMDRQAGRGPGYGIASIRVDGNDVFAVYNVTKEARRRAVAENRPFLIEAMTYRVGHHSTSDDSSTYRSLDEEEAWRKEALRQIMAALEKAEVRLKPRPDLLFTDVYQEVPSHLEKQRGAMWGHLREYKNHYPPRPL</sequence>
<evidence type="ECO:0000313" key="9">
    <source>
        <dbReference type="EMBL" id="KAJ8368679.1"/>
    </source>
</evidence>
<keyword evidence="2" id="KW-0809">Transit peptide</keyword>
<comment type="cofactor">
    <cofactor evidence="7">
        <name>thiamine diphosphate</name>
        <dbReference type="ChEBI" id="CHEBI:58937"/>
    </cofactor>
</comment>
<gene>
    <name evidence="9" type="ORF">SKAU_G00087070</name>
</gene>
<dbReference type="Gene3D" id="3.40.50.970">
    <property type="match status" value="1"/>
</dbReference>
<accession>A0A9Q1FVM4</accession>
<evidence type="ECO:0000256" key="3">
    <source>
        <dbReference type="ARBA" id="ARBA00023002"/>
    </source>
</evidence>
<dbReference type="Pfam" id="PF00676">
    <property type="entry name" value="E1_dh"/>
    <property type="match status" value="1"/>
</dbReference>
<evidence type="ECO:0000313" key="10">
    <source>
        <dbReference type="Proteomes" id="UP001152622"/>
    </source>
</evidence>
<dbReference type="GO" id="GO:0003863">
    <property type="term" value="F:branched-chain 2-oxo acid dehydrogenase activity"/>
    <property type="evidence" value="ECO:0007669"/>
    <property type="project" value="UniProtKB-EC"/>
</dbReference>
<feature type="domain" description="Dehydrogenase E1 component" evidence="8">
    <location>
        <begin position="81"/>
        <end position="169"/>
    </location>
</feature>
<dbReference type="OrthoDB" id="3845at2759"/>
<dbReference type="PANTHER" id="PTHR43380:SF1">
    <property type="entry name" value="2-OXOISOVALERATE DEHYDROGENASE SUBUNIT ALPHA, MITOCHONDRIAL"/>
    <property type="match status" value="1"/>
</dbReference>
<comment type="subunit">
    <text evidence="5">Heterotetramer of 2 alpha/BCKDHA and 2 beta chains/BCKDHB that forms the branched-chain alpha-keto acid decarboxylase (E1) component of the BCKD complex. The branched-chain alpha-ketoacid dehydrogenase is a large complex composed of three major building blocks E1, E2 and E3. It is organized around E2, a 24-meric cubic core composed of DBT, to which are associated 6 to 12 copies of E1, and approximately 6 copies of the dehydrogenase E3, a DLD dimer. Interacts with PPM1K.</text>
</comment>
<proteinExistence type="inferred from homology"/>
<dbReference type="EMBL" id="JAINUF010000003">
    <property type="protein sequence ID" value="KAJ8368679.1"/>
    <property type="molecule type" value="Genomic_DNA"/>
</dbReference>
<comment type="function">
    <text evidence="4">Together with BCKDHB forms the heterotetrameric E1 subunit of the mitochondrial branched-chain alpha-ketoacid dehydrogenase (BCKD) complex. The BCKD complex catalyzes the multi-step oxidative decarboxylation of alpha-ketoacids derived from the branched-chain amino-acids valine, leucine and isoleucine producing CO2 and acyl-CoA which is subsequently utilized to produce energy. The E1 subunit catalyzes the first step with the decarboxylation of the alpha-ketoacid forming an enzyme-product intermediate. A reductive acylation mediated by the lipoylamide cofactor of E2 extracts the acyl group from the E1 active site for the next step of the reaction.</text>
</comment>
<evidence type="ECO:0000256" key="1">
    <source>
        <dbReference type="ARBA" id="ARBA00008646"/>
    </source>
</evidence>
<protein>
    <recommendedName>
        <fullName evidence="7">2-oxoisovalerate dehydrogenase subunit alpha</fullName>
        <ecNumber evidence="7">1.2.4.4</ecNumber>
    </recommendedName>
    <alternativeName>
        <fullName evidence="7">Branched-chain alpha-keto acid dehydrogenase E1 component alpha chain</fullName>
    </alternativeName>
</protein>
<keyword evidence="7" id="KW-0786">Thiamine pyrophosphate</keyword>
<dbReference type="AlphaFoldDB" id="A0A9Q1FVM4"/>